<dbReference type="EMBL" id="JAAMOZ010000001">
    <property type="protein sequence ID" value="NIH56529.1"/>
    <property type="molecule type" value="Genomic_DNA"/>
</dbReference>
<feature type="compositionally biased region" description="Pro residues" evidence="1">
    <location>
        <begin position="19"/>
        <end position="28"/>
    </location>
</feature>
<keyword evidence="3" id="KW-1185">Reference proteome</keyword>
<feature type="region of interest" description="Disordered" evidence="1">
    <location>
        <begin position="1"/>
        <end position="30"/>
    </location>
</feature>
<gene>
    <name evidence="2" type="ORF">FB473_001174</name>
</gene>
<evidence type="ECO:0000256" key="1">
    <source>
        <dbReference type="SAM" id="MobiDB-lite"/>
    </source>
</evidence>
<reference evidence="2 3" key="1">
    <citation type="submission" date="2020-02" db="EMBL/GenBank/DDBJ databases">
        <title>Sequencing the genomes of 1000 actinobacteria strains.</title>
        <authorList>
            <person name="Klenk H.-P."/>
        </authorList>
    </citation>
    <scope>NUCLEOTIDE SEQUENCE [LARGE SCALE GENOMIC DNA]</scope>
    <source>
        <strain evidence="2 3">DSM 19609</strain>
    </source>
</reference>
<organism evidence="2 3">
    <name type="scientific">Brooklawnia cerclae</name>
    <dbReference type="NCBI Taxonomy" id="349934"/>
    <lineage>
        <taxon>Bacteria</taxon>
        <taxon>Bacillati</taxon>
        <taxon>Actinomycetota</taxon>
        <taxon>Actinomycetes</taxon>
        <taxon>Propionibacteriales</taxon>
        <taxon>Propionibacteriaceae</taxon>
        <taxon>Brooklawnia</taxon>
    </lineage>
</organism>
<name>A0ABX0SDU6_9ACTN</name>
<proteinExistence type="predicted"/>
<protein>
    <submittedName>
        <fullName evidence="2">Uncharacterized protein</fullName>
    </submittedName>
</protein>
<evidence type="ECO:0000313" key="3">
    <source>
        <dbReference type="Proteomes" id="UP000749311"/>
    </source>
</evidence>
<sequence>MRKPFGGLRRERPQAGPIPEQPPTPPLHQTPLFASLHLERRSATRPFDLLPDALVQVTARDVPAGELTLTDVGPVAAHLSVRAEGLGPQARFGLVGPDDAALLCGVEGARLVLRAGWAPGSAVLADSPLPSGTATLTLTGTTATVWDGTRPTAQTQVPADLFGDLRRADVVSTLTYAWAEVASAAAGAFGHVGLRDPQLVTDAFGAAVLREGRVLVTFTCAGPGDVTCAHWGLFSIDPANPLDPSPEAAVFFARDGLIVGDHAGQLIVQDEGADAIVSTWGTFDPADPQVLVRRAALPGLPGPGVQVVDAEPFPLPTDVSCWDPSLTRYAGYDYVGFTECWRFVPEFEFRPALARRRADDPHAAFDRIGADTMHLQTEGTLFVRERGEPLLLASDAKARDYPVYRLDMSRIGRVQAPYESGIPHPCLVRLPGRPAFMMTSDDTPWDASLPPGSHGDLVVYGA</sequence>
<dbReference type="RefSeq" id="WP_167165561.1">
    <property type="nucleotide sequence ID" value="NZ_BAAAOO010000015.1"/>
</dbReference>
<evidence type="ECO:0000313" key="2">
    <source>
        <dbReference type="EMBL" id="NIH56529.1"/>
    </source>
</evidence>
<comment type="caution">
    <text evidence="2">The sequence shown here is derived from an EMBL/GenBank/DDBJ whole genome shotgun (WGS) entry which is preliminary data.</text>
</comment>
<dbReference type="Proteomes" id="UP000749311">
    <property type="component" value="Unassembled WGS sequence"/>
</dbReference>
<accession>A0ABX0SDU6</accession>